<dbReference type="InterPro" id="IPR001433">
    <property type="entry name" value="OxRdtase_FAD/NAD-bd"/>
</dbReference>
<dbReference type="AlphaFoldDB" id="A0A395MH13"/>
<feature type="binding site" evidence="11">
    <location>
        <position position="630"/>
    </location>
    <ligand>
        <name>FAD</name>
        <dbReference type="ChEBI" id="CHEBI:57692"/>
    </ligand>
</feature>
<dbReference type="InterPro" id="IPR022751">
    <property type="entry name" value="Alpha_mannosyltransferase"/>
</dbReference>
<dbReference type="SUPFAM" id="SSF53448">
    <property type="entry name" value="Nucleotide-diphospho-sugar transferases"/>
    <property type="match status" value="1"/>
</dbReference>
<protein>
    <recommendedName>
        <fullName evidence="13">FAD-binding FR-type domain-containing protein</fullName>
    </recommendedName>
</protein>
<evidence type="ECO:0000256" key="12">
    <source>
        <dbReference type="SAM" id="Phobius"/>
    </source>
</evidence>
<dbReference type="InterPro" id="IPR039261">
    <property type="entry name" value="FNR_nucleotide-bd"/>
</dbReference>
<evidence type="ECO:0000313" key="15">
    <source>
        <dbReference type="Proteomes" id="UP000265631"/>
    </source>
</evidence>
<dbReference type="InterPro" id="IPR017938">
    <property type="entry name" value="Riboflavin_synthase-like_b-brl"/>
</dbReference>
<comment type="cofactor">
    <cofactor evidence="1 11">
        <name>FAD</name>
        <dbReference type="ChEBI" id="CHEBI:57692"/>
    </cofactor>
</comment>
<dbReference type="CDD" id="cd06183">
    <property type="entry name" value="cyt_b5_reduct_like"/>
    <property type="match status" value="1"/>
</dbReference>
<reference evidence="14 15" key="1">
    <citation type="journal article" date="2018" name="PLoS Pathog.">
        <title>Evolution of structural diversity of trichothecenes, a family of toxins produced by plant pathogenic and entomopathogenic fungi.</title>
        <authorList>
            <person name="Proctor R.H."/>
            <person name="McCormick S.P."/>
            <person name="Kim H.S."/>
            <person name="Cardoza R.E."/>
            <person name="Stanley A.M."/>
            <person name="Lindo L."/>
            <person name="Kelly A."/>
            <person name="Brown D.W."/>
            <person name="Lee T."/>
            <person name="Vaughan M.M."/>
            <person name="Alexander N.J."/>
            <person name="Busman M."/>
            <person name="Gutierrez S."/>
        </authorList>
    </citation>
    <scope>NUCLEOTIDE SEQUENCE [LARGE SCALE GENOMIC DNA]</scope>
    <source>
        <strain evidence="14 15">NRRL 13405</strain>
    </source>
</reference>
<keyword evidence="10 12" id="KW-0472">Membrane</keyword>
<comment type="similarity">
    <text evidence="3">Belongs to the flavoprotein pyridine nucleotide cytochrome reductase family.</text>
</comment>
<dbReference type="InterPro" id="IPR001834">
    <property type="entry name" value="CBR-like"/>
</dbReference>
<dbReference type="InterPro" id="IPR008333">
    <property type="entry name" value="Cbr1-like_FAD-bd_dom"/>
</dbReference>
<evidence type="ECO:0000256" key="8">
    <source>
        <dbReference type="ARBA" id="ARBA00023002"/>
    </source>
</evidence>
<evidence type="ECO:0000256" key="2">
    <source>
        <dbReference type="ARBA" id="ARBA00004370"/>
    </source>
</evidence>
<name>A0A395MH13_9HYPO</name>
<dbReference type="PROSITE" id="PS51384">
    <property type="entry name" value="FAD_FR"/>
    <property type="match status" value="1"/>
</dbReference>
<accession>A0A395MH13</accession>
<dbReference type="Gene3D" id="3.40.50.80">
    <property type="entry name" value="Nucleotide-binding domain of ferredoxin-NADP reductase (FNR) module"/>
    <property type="match status" value="1"/>
</dbReference>
<dbReference type="Proteomes" id="UP000265631">
    <property type="component" value="Unassembled WGS sequence"/>
</dbReference>
<dbReference type="PANTHER" id="PTHR19370">
    <property type="entry name" value="NADH-CYTOCHROME B5 REDUCTASE"/>
    <property type="match status" value="1"/>
</dbReference>
<dbReference type="Pfam" id="PF00175">
    <property type="entry name" value="NAD_binding_1"/>
    <property type="match status" value="1"/>
</dbReference>
<dbReference type="PANTHER" id="PTHR19370:SF101">
    <property type="entry name" value="NADH-CYTOCHROME B5 REDUCTASE"/>
    <property type="match status" value="1"/>
</dbReference>
<dbReference type="InterPro" id="IPR029044">
    <property type="entry name" value="Nucleotide-diphossugar_trans"/>
</dbReference>
<dbReference type="SUPFAM" id="SSF63380">
    <property type="entry name" value="Riboflavin synthase domain-like"/>
    <property type="match status" value="1"/>
</dbReference>
<feature type="transmembrane region" description="Helical" evidence="12">
    <location>
        <begin position="12"/>
        <end position="31"/>
    </location>
</feature>
<feature type="binding site" evidence="11">
    <location>
        <position position="579"/>
    </location>
    <ligand>
        <name>FAD</name>
        <dbReference type="ChEBI" id="CHEBI:57692"/>
    </ligand>
</feature>
<keyword evidence="12" id="KW-1133">Transmembrane helix</keyword>
<dbReference type="EMBL" id="PXXK01000301">
    <property type="protein sequence ID" value="RFN46419.1"/>
    <property type="molecule type" value="Genomic_DNA"/>
</dbReference>
<keyword evidence="12" id="KW-0812">Transmembrane</keyword>
<evidence type="ECO:0000256" key="6">
    <source>
        <dbReference type="ARBA" id="ARBA00022679"/>
    </source>
</evidence>
<dbReference type="Gene3D" id="3.90.550.10">
    <property type="entry name" value="Spore Coat Polysaccharide Biosynthesis Protein SpsA, Chain A"/>
    <property type="match status" value="1"/>
</dbReference>
<comment type="subcellular location">
    <subcellularLocation>
        <location evidence="2">Membrane</location>
    </subcellularLocation>
</comment>
<evidence type="ECO:0000256" key="10">
    <source>
        <dbReference type="ARBA" id="ARBA00023136"/>
    </source>
</evidence>
<evidence type="ECO:0000256" key="5">
    <source>
        <dbReference type="ARBA" id="ARBA00022630"/>
    </source>
</evidence>
<evidence type="ECO:0000256" key="4">
    <source>
        <dbReference type="ARBA" id="ARBA00009105"/>
    </source>
</evidence>
<evidence type="ECO:0000256" key="9">
    <source>
        <dbReference type="ARBA" id="ARBA00023027"/>
    </source>
</evidence>
<evidence type="ECO:0000256" key="11">
    <source>
        <dbReference type="PIRSR" id="PIRSR601834-1"/>
    </source>
</evidence>
<evidence type="ECO:0000256" key="7">
    <source>
        <dbReference type="ARBA" id="ARBA00022827"/>
    </source>
</evidence>
<evidence type="ECO:0000313" key="14">
    <source>
        <dbReference type="EMBL" id="RFN46419.1"/>
    </source>
</evidence>
<gene>
    <name evidence="14" type="ORF">FIE12Z_9337</name>
</gene>
<sequence length="752" mass="84340">MFNFRSLGAKAIKIGAAIVPIWLLILLFYSYRDSSFPIPSPSRKINTHPQSSTSNLESIKLGAQYFHDYPLKEEPKEIFGELGQRTQLIRTWIEELKHHGRDEKLETAELIGRLIESLYPWLNSKRGLSPPLANIYDRLELPYKTTSALKVKKGSAGIVIPTGDKTLRFACHLIASLTRVHKTSLPIQVVYAGDKDLSAEGRKKIQQAANGMNIDMLDVLTVFNDTTLDLANGGWAIKPFAALASPYEKIILLDADTVFLQDPQQLLLQDRFNETGVLLFHDRLLWKGGFADRQDWWHDQIKHPSSETEKSLVWTERYSEEGDSGTVVVDKARLDVLLGLIHIGWQNSERVRNEVTYKITYGDKESWWIGFEATGSRYSFSPHYGGIVGWLQDKPNDKKEVRVCSFVIAHVDQNDKLLWYNGGLLKNKAVDQKEFEVPTHWMIDQTWHKGGIIQTTYMMALRLSLSRPAPLIATITASAIGVGVLSKMMFSTASAESNTPQKIFKGGLASVKLPLHSSEYESPDTKRLRFKLPRETDITGLPLSSAVLTFTWPEGSWLPTPRPYSPISPADEPGYMDLLVKKYPNGKGSTYLHSLQPGDTLFFLASMTDYAWKPNAFPQITLIAGGCGITPIFQLIQGILRNPEDKTNMTLVFGANSDEDVLLRKELDGIAKEFPDRFRVKYTVSKTEEGSGLRRGRVDGEFLKEVLGEEREGKVFVCGPKGMEDALVGGWGRGTGILGELGFKKSQIHKFS</sequence>
<keyword evidence="6" id="KW-0808">Transferase</keyword>
<comment type="caution">
    <text evidence="14">The sequence shown here is derived from an EMBL/GenBank/DDBJ whole genome shotgun (WGS) entry which is preliminary data.</text>
</comment>
<keyword evidence="5 11" id="KW-0285">Flavoprotein</keyword>
<feature type="binding site" evidence="11">
    <location>
        <position position="562"/>
    </location>
    <ligand>
        <name>FAD</name>
        <dbReference type="ChEBI" id="CHEBI:57692"/>
    </ligand>
</feature>
<feature type="domain" description="FAD-binding FR-type" evidence="13">
    <location>
        <begin position="508"/>
        <end position="619"/>
    </location>
</feature>
<dbReference type="GO" id="GO:0006696">
    <property type="term" value="P:ergosterol biosynthetic process"/>
    <property type="evidence" value="ECO:0007669"/>
    <property type="project" value="TreeGrafter"/>
</dbReference>
<feature type="binding site" evidence="11">
    <location>
        <position position="589"/>
    </location>
    <ligand>
        <name>FAD</name>
        <dbReference type="ChEBI" id="CHEBI:57692"/>
    </ligand>
</feature>
<feature type="binding site" evidence="11">
    <location>
        <position position="587"/>
    </location>
    <ligand>
        <name>FAD</name>
        <dbReference type="ChEBI" id="CHEBI:57692"/>
    </ligand>
</feature>
<proteinExistence type="inferred from homology"/>
<dbReference type="Gene3D" id="2.40.30.10">
    <property type="entry name" value="Translation factors"/>
    <property type="match status" value="1"/>
</dbReference>
<dbReference type="InterPro" id="IPR017927">
    <property type="entry name" value="FAD-bd_FR_type"/>
</dbReference>
<keyword evidence="8" id="KW-0560">Oxidoreductase</keyword>
<organism evidence="14 15">
    <name type="scientific">Fusarium flagelliforme</name>
    <dbReference type="NCBI Taxonomy" id="2675880"/>
    <lineage>
        <taxon>Eukaryota</taxon>
        <taxon>Fungi</taxon>
        <taxon>Dikarya</taxon>
        <taxon>Ascomycota</taxon>
        <taxon>Pezizomycotina</taxon>
        <taxon>Sordariomycetes</taxon>
        <taxon>Hypocreomycetidae</taxon>
        <taxon>Hypocreales</taxon>
        <taxon>Nectriaceae</taxon>
        <taxon>Fusarium</taxon>
        <taxon>Fusarium incarnatum-equiseti species complex</taxon>
    </lineage>
</organism>
<dbReference type="SUPFAM" id="SSF52343">
    <property type="entry name" value="Ferredoxin reductase-like, C-terminal NADP-linked domain"/>
    <property type="match status" value="1"/>
</dbReference>
<dbReference type="STRING" id="2594813.A0A395MH13"/>
<evidence type="ECO:0000259" key="13">
    <source>
        <dbReference type="PROSITE" id="PS51384"/>
    </source>
</evidence>
<dbReference type="GO" id="GO:0016020">
    <property type="term" value="C:membrane"/>
    <property type="evidence" value="ECO:0007669"/>
    <property type="project" value="UniProtKB-SubCell"/>
</dbReference>
<keyword evidence="15" id="KW-1185">Reference proteome</keyword>
<dbReference type="FunFam" id="3.40.50.80:FF:000009">
    <property type="entry name" value="NADH-cytochrome b5 reductase"/>
    <property type="match status" value="1"/>
</dbReference>
<comment type="similarity">
    <text evidence="4">Belongs to the MNN1/MNT family.</text>
</comment>
<evidence type="ECO:0000256" key="3">
    <source>
        <dbReference type="ARBA" id="ARBA00006105"/>
    </source>
</evidence>
<dbReference type="GO" id="GO:0016757">
    <property type="term" value="F:glycosyltransferase activity"/>
    <property type="evidence" value="ECO:0007669"/>
    <property type="project" value="InterPro"/>
</dbReference>
<feature type="binding site" evidence="11">
    <location>
        <position position="581"/>
    </location>
    <ligand>
        <name>FAD</name>
        <dbReference type="ChEBI" id="CHEBI:57692"/>
    </ligand>
</feature>
<feature type="binding site" evidence="11">
    <location>
        <position position="563"/>
    </location>
    <ligand>
        <name>FAD</name>
        <dbReference type="ChEBI" id="CHEBI:57692"/>
    </ligand>
</feature>
<dbReference type="Pfam" id="PF00970">
    <property type="entry name" value="FAD_binding_6"/>
    <property type="match status" value="1"/>
</dbReference>
<dbReference type="Pfam" id="PF11051">
    <property type="entry name" value="Mannosyl_trans3"/>
    <property type="match status" value="1"/>
</dbReference>
<dbReference type="PRINTS" id="PR00406">
    <property type="entry name" value="CYTB5RDTASE"/>
</dbReference>
<keyword evidence="7 11" id="KW-0274">FAD</keyword>
<keyword evidence="9" id="KW-0520">NAD</keyword>
<evidence type="ECO:0000256" key="1">
    <source>
        <dbReference type="ARBA" id="ARBA00001974"/>
    </source>
</evidence>
<dbReference type="GO" id="GO:0004128">
    <property type="term" value="F:cytochrome-b5 reductase activity, acting on NAD(P)H"/>
    <property type="evidence" value="ECO:0007669"/>
    <property type="project" value="TreeGrafter"/>
</dbReference>
<feature type="binding site" evidence="11">
    <location>
        <position position="564"/>
    </location>
    <ligand>
        <name>FAD</name>
        <dbReference type="ChEBI" id="CHEBI:57692"/>
    </ligand>
</feature>